<dbReference type="EMBL" id="RYYU01000001">
    <property type="protein sequence ID" value="RUL58655.1"/>
    <property type="molecule type" value="Genomic_DNA"/>
</dbReference>
<evidence type="ECO:0000256" key="7">
    <source>
        <dbReference type="ARBA" id="ARBA00047207"/>
    </source>
</evidence>
<dbReference type="InterPro" id="IPR000835">
    <property type="entry name" value="HTH_MarR-typ"/>
</dbReference>
<evidence type="ECO:0000259" key="8">
    <source>
        <dbReference type="PROSITE" id="PS50995"/>
    </source>
</evidence>
<dbReference type="GO" id="GO:0003677">
    <property type="term" value="F:DNA binding"/>
    <property type="evidence" value="ECO:0007669"/>
    <property type="project" value="UniProtKB-KW"/>
</dbReference>
<dbReference type="PANTHER" id="PTHR42756:SF1">
    <property type="entry name" value="TRANSCRIPTIONAL REPRESSOR OF EMRAB OPERON"/>
    <property type="match status" value="1"/>
</dbReference>
<dbReference type="GO" id="GO:0003700">
    <property type="term" value="F:DNA-binding transcription factor activity"/>
    <property type="evidence" value="ECO:0007669"/>
    <property type="project" value="InterPro"/>
</dbReference>
<proteinExistence type="inferred from homology"/>
<feature type="domain" description="HTH marR-type" evidence="8">
    <location>
        <begin position="10"/>
        <end position="143"/>
    </location>
</feature>
<protein>
    <recommendedName>
        <fullName evidence="6">HTH-type transcriptional regulator SarZ</fullName>
    </recommendedName>
    <alternativeName>
        <fullName evidence="7">Staphylococcal accessory regulator Z</fullName>
    </alternativeName>
</protein>
<keyword evidence="10" id="KW-1185">Reference proteome</keyword>
<comment type="subcellular location">
    <subcellularLocation>
        <location evidence="1">Cytoplasm</location>
    </subcellularLocation>
</comment>
<dbReference type="Pfam" id="PF22381">
    <property type="entry name" value="Staph_reg_Sar_Rot"/>
    <property type="match status" value="1"/>
</dbReference>
<dbReference type="PANTHER" id="PTHR42756">
    <property type="entry name" value="TRANSCRIPTIONAL REGULATOR, MARR"/>
    <property type="match status" value="1"/>
</dbReference>
<evidence type="ECO:0000256" key="6">
    <source>
        <dbReference type="ARBA" id="ARBA00047188"/>
    </source>
</evidence>
<keyword evidence="3" id="KW-0238">DNA-binding</keyword>
<dbReference type="InterPro" id="IPR055166">
    <property type="entry name" value="Transc_reg_Sar_Rot_HTH"/>
</dbReference>
<gene>
    <name evidence="9" type="ORF">EHV08_01950</name>
</gene>
<name>A0A432LHK3_9BACT</name>
<dbReference type="Gene3D" id="1.10.10.10">
    <property type="entry name" value="Winged helix-like DNA-binding domain superfamily/Winged helix DNA-binding domain"/>
    <property type="match status" value="1"/>
</dbReference>
<evidence type="ECO:0000313" key="10">
    <source>
        <dbReference type="Proteomes" id="UP000278983"/>
    </source>
</evidence>
<keyword evidence="2" id="KW-0805">Transcription regulation</keyword>
<dbReference type="Proteomes" id="UP000278983">
    <property type="component" value="Unassembled WGS sequence"/>
</dbReference>
<reference evidence="9 10" key="1">
    <citation type="submission" date="2018-12" db="EMBL/GenBank/DDBJ databases">
        <title>Genome sequencing of Prevotella sp. KCOM 3155 (= JS262).</title>
        <authorList>
            <person name="Kook J.-K."/>
            <person name="Park S.-N."/>
            <person name="Lim Y.K."/>
        </authorList>
    </citation>
    <scope>NUCLEOTIDE SEQUENCE [LARGE SCALE GENOMIC DNA]</scope>
    <source>
        <strain evidence="9 10">KCOM 3155</strain>
    </source>
</reference>
<organism evidence="9 10">
    <name type="scientific">Prevotella koreensis</name>
    <dbReference type="NCBI Taxonomy" id="2490854"/>
    <lineage>
        <taxon>Bacteria</taxon>
        <taxon>Pseudomonadati</taxon>
        <taxon>Bacteroidota</taxon>
        <taxon>Bacteroidia</taxon>
        <taxon>Bacteroidales</taxon>
        <taxon>Prevotellaceae</taxon>
        <taxon>Prevotella</taxon>
    </lineage>
</organism>
<sequence>MNNNEQLKLENQLCFRLYTAARLIVQAYEPFLKPQGITYTQYLVLLVLWENDNLPINEIGKRLLLGINTTSPLIKRMEKQGLVARHDSDTDKRQQIVYLTQKGKDLKKKAAVIPSCMKENLTSCHLEPEKLITMIPILDDFIDKMNNKE</sequence>
<evidence type="ECO:0000256" key="4">
    <source>
        <dbReference type="ARBA" id="ARBA00023163"/>
    </source>
</evidence>
<dbReference type="SMART" id="SM00347">
    <property type="entry name" value="HTH_MARR"/>
    <property type="match status" value="1"/>
</dbReference>
<evidence type="ECO:0000256" key="1">
    <source>
        <dbReference type="ARBA" id="ARBA00004496"/>
    </source>
</evidence>
<dbReference type="RefSeq" id="WP_126677751.1">
    <property type="nucleotide sequence ID" value="NZ_CAUTIM010000005.1"/>
</dbReference>
<accession>A0A432LHK3</accession>
<evidence type="ECO:0000256" key="2">
    <source>
        <dbReference type="ARBA" id="ARBA00023015"/>
    </source>
</evidence>
<evidence type="ECO:0000256" key="5">
    <source>
        <dbReference type="ARBA" id="ARBA00046337"/>
    </source>
</evidence>
<keyword evidence="4" id="KW-0804">Transcription</keyword>
<dbReference type="InterPro" id="IPR036388">
    <property type="entry name" value="WH-like_DNA-bd_sf"/>
</dbReference>
<comment type="similarity">
    <text evidence="5">Belongs to the SarZ family.</text>
</comment>
<dbReference type="OrthoDB" id="9806864at2"/>
<dbReference type="InterPro" id="IPR036390">
    <property type="entry name" value="WH_DNA-bd_sf"/>
</dbReference>
<dbReference type="AlphaFoldDB" id="A0A432LHK3"/>
<dbReference type="SUPFAM" id="SSF46785">
    <property type="entry name" value="Winged helix' DNA-binding domain"/>
    <property type="match status" value="1"/>
</dbReference>
<evidence type="ECO:0000313" key="9">
    <source>
        <dbReference type="EMBL" id="RUL58655.1"/>
    </source>
</evidence>
<dbReference type="PROSITE" id="PS50995">
    <property type="entry name" value="HTH_MARR_2"/>
    <property type="match status" value="1"/>
</dbReference>
<evidence type="ECO:0000256" key="3">
    <source>
        <dbReference type="ARBA" id="ARBA00023125"/>
    </source>
</evidence>
<comment type="caution">
    <text evidence="9">The sequence shown here is derived from an EMBL/GenBank/DDBJ whole genome shotgun (WGS) entry which is preliminary data.</text>
</comment>